<keyword evidence="5 8" id="KW-0489">Methyltransferase</keyword>
<dbReference type="SUPFAM" id="SSF53335">
    <property type="entry name" value="S-adenosyl-L-methionine-dependent methyltransferases"/>
    <property type="match status" value="1"/>
</dbReference>
<dbReference type="Proteomes" id="UP000298636">
    <property type="component" value="Chromosome"/>
</dbReference>
<comment type="catalytic activity">
    <reaction evidence="7 8">
        <text>guanosine(966) in 16S rRNA + S-adenosyl-L-methionine = N(2)-methylguanosine(966) in 16S rRNA + S-adenosyl-L-homocysteine + H(+)</text>
        <dbReference type="Rhea" id="RHEA:23548"/>
        <dbReference type="Rhea" id="RHEA-COMP:10211"/>
        <dbReference type="Rhea" id="RHEA-COMP:10212"/>
        <dbReference type="ChEBI" id="CHEBI:15378"/>
        <dbReference type="ChEBI" id="CHEBI:57856"/>
        <dbReference type="ChEBI" id="CHEBI:59789"/>
        <dbReference type="ChEBI" id="CHEBI:74269"/>
        <dbReference type="ChEBI" id="CHEBI:74481"/>
        <dbReference type="EC" id="2.1.1.171"/>
    </reaction>
</comment>
<sequence length="187" mass="22569">MKKIRIISGYLKGQIIKTINHRHFKPTIHRIRETLFNWLISKIKKSYCLDCFSGSGALGIESISRYAKYVTFLEVNKKIVENLKSNIQRLKIRNVNIIYQDVFIWLKKNRLKYDIVFLDPPYQQKQLQKIIFLLEKKNIFKNPGYVYIERLKYQNNNIQYPKNWSVLKQKYTKTIIYELYIVNKNIV</sequence>
<name>A0A4D6YJV1_9GAMM</name>
<comment type="function">
    <text evidence="1 8">Specifically methylates the guanine in position 966 of 16S rRNA in the assembled 30S particle.</text>
</comment>
<evidence type="ECO:0000256" key="6">
    <source>
        <dbReference type="ARBA" id="ARBA00022679"/>
    </source>
</evidence>
<dbReference type="NCBIfam" id="TIGR00095">
    <property type="entry name" value="16S rRNA (guanine(966)-N(2))-methyltransferase RsmD"/>
    <property type="match status" value="1"/>
</dbReference>
<dbReference type="Gene3D" id="3.40.50.150">
    <property type="entry name" value="Vaccinia Virus protein VP39"/>
    <property type="match status" value="1"/>
</dbReference>
<reference evidence="9 10" key="1">
    <citation type="submission" date="2018-10" db="EMBL/GenBank/DDBJ databases">
        <title>Comparative functional genomics of the obligate endosymbiont Buchnera aphidicola.</title>
        <authorList>
            <person name="Chong R.A."/>
        </authorList>
    </citation>
    <scope>NUCLEOTIDE SEQUENCE [LARGE SCALE GENOMIC DNA]</scope>
    <source>
        <strain evidence="9 10">Ssp</strain>
    </source>
</reference>
<evidence type="ECO:0000256" key="2">
    <source>
        <dbReference type="ARBA" id="ARBA00005269"/>
    </source>
</evidence>
<dbReference type="GO" id="GO:0003676">
    <property type="term" value="F:nucleic acid binding"/>
    <property type="evidence" value="ECO:0007669"/>
    <property type="project" value="InterPro"/>
</dbReference>
<protein>
    <recommendedName>
        <fullName evidence="4 8">Ribosomal RNA small subunit methyltransferase D</fullName>
        <ecNumber evidence="3 8">2.1.1.171</ecNumber>
    </recommendedName>
</protein>
<dbReference type="PANTHER" id="PTHR43542:SF1">
    <property type="entry name" value="METHYLTRANSFERASE"/>
    <property type="match status" value="1"/>
</dbReference>
<dbReference type="InterPro" id="IPR029063">
    <property type="entry name" value="SAM-dependent_MTases_sf"/>
</dbReference>
<dbReference type="OrthoDB" id="9803017at2"/>
<dbReference type="PIRSF" id="PIRSF004553">
    <property type="entry name" value="CHP00095"/>
    <property type="match status" value="1"/>
</dbReference>
<evidence type="ECO:0000256" key="7">
    <source>
        <dbReference type="ARBA" id="ARBA00048326"/>
    </source>
</evidence>
<comment type="similarity">
    <text evidence="2 8">Belongs to the methyltransferase superfamily. RsmD family.</text>
</comment>
<keyword evidence="6 8" id="KW-0808">Transferase</keyword>
<dbReference type="PROSITE" id="PS00092">
    <property type="entry name" value="N6_MTASE"/>
    <property type="match status" value="1"/>
</dbReference>
<dbReference type="PANTHER" id="PTHR43542">
    <property type="entry name" value="METHYLTRANSFERASE"/>
    <property type="match status" value="1"/>
</dbReference>
<organism evidence="9 10">
    <name type="scientific">Buchnera aphidicola</name>
    <name type="common">Stegophylla sp.</name>
    <dbReference type="NCBI Taxonomy" id="2315800"/>
    <lineage>
        <taxon>Bacteria</taxon>
        <taxon>Pseudomonadati</taxon>
        <taxon>Pseudomonadota</taxon>
        <taxon>Gammaproteobacteria</taxon>
        <taxon>Enterobacterales</taxon>
        <taxon>Erwiniaceae</taxon>
        <taxon>Buchnera</taxon>
    </lineage>
</organism>
<keyword evidence="8" id="KW-0698">rRNA processing</keyword>
<dbReference type="GO" id="GO:0052913">
    <property type="term" value="F:16S rRNA (guanine(966)-N(2))-methyltransferase activity"/>
    <property type="evidence" value="ECO:0007669"/>
    <property type="project" value="UniProtKB-EC"/>
</dbReference>
<evidence type="ECO:0000313" key="9">
    <source>
        <dbReference type="EMBL" id="QCI26224.1"/>
    </source>
</evidence>
<dbReference type="InterPro" id="IPR004398">
    <property type="entry name" value="RNA_MeTrfase_RsmD"/>
</dbReference>
<gene>
    <name evidence="9" type="primary">rsmD</name>
    <name evidence="9" type="ORF">D9V79_00105</name>
</gene>
<accession>A0A4D6YJV1</accession>
<keyword evidence="8" id="KW-0949">S-adenosyl-L-methionine</keyword>
<proteinExistence type="inferred from homology"/>
<evidence type="ECO:0000256" key="4">
    <source>
        <dbReference type="ARBA" id="ARBA00013682"/>
    </source>
</evidence>
<dbReference type="EMBL" id="CP032998">
    <property type="protein sequence ID" value="QCI26224.1"/>
    <property type="molecule type" value="Genomic_DNA"/>
</dbReference>
<dbReference type="EC" id="2.1.1.171" evidence="3 8"/>
<dbReference type="Pfam" id="PF03602">
    <property type="entry name" value="Cons_hypoth95"/>
    <property type="match status" value="1"/>
</dbReference>
<dbReference type="RefSeq" id="WP_158351511.1">
    <property type="nucleotide sequence ID" value="NZ_CP032998.1"/>
</dbReference>
<evidence type="ECO:0000256" key="1">
    <source>
        <dbReference type="ARBA" id="ARBA00002649"/>
    </source>
</evidence>
<evidence type="ECO:0000256" key="3">
    <source>
        <dbReference type="ARBA" id="ARBA00012141"/>
    </source>
</evidence>
<evidence type="ECO:0000256" key="8">
    <source>
        <dbReference type="PIRNR" id="PIRNR004553"/>
    </source>
</evidence>
<evidence type="ECO:0000313" key="10">
    <source>
        <dbReference type="Proteomes" id="UP000298636"/>
    </source>
</evidence>
<dbReference type="AlphaFoldDB" id="A0A4D6YJV1"/>
<dbReference type="CDD" id="cd02440">
    <property type="entry name" value="AdoMet_MTases"/>
    <property type="match status" value="1"/>
</dbReference>
<dbReference type="InterPro" id="IPR002052">
    <property type="entry name" value="DNA_methylase_N6_adenine_CS"/>
</dbReference>
<evidence type="ECO:0000256" key="5">
    <source>
        <dbReference type="ARBA" id="ARBA00022603"/>
    </source>
</evidence>
<keyword evidence="10" id="KW-1185">Reference proteome</keyword>